<dbReference type="KEGG" id="cpoy:GP475_04640"/>
<dbReference type="EMBL" id="CP046884">
    <property type="protein sequence ID" value="QNQ90008.1"/>
    <property type="molecule type" value="Genomic_DNA"/>
</dbReference>
<organism evidence="3 4">
    <name type="scientific">Corynebacterium poyangense</name>
    <dbReference type="NCBI Taxonomy" id="2684405"/>
    <lineage>
        <taxon>Bacteria</taxon>
        <taxon>Bacillati</taxon>
        <taxon>Actinomycetota</taxon>
        <taxon>Actinomycetes</taxon>
        <taxon>Mycobacteriales</taxon>
        <taxon>Corynebacteriaceae</taxon>
        <taxon>Corynebacterium</taxon>
    </lineage>
</organism>
<dbReference type="RefSeq" id="WP_187975467.1">
    <property type="nucleotide sequence ID" value="NZ_CP046884.1"/>
</dbReference>
<evidence type="ECO:0000256" key="1">
    <source>
        <dbReference type="SAM" id="MobiDB-lite"/>
    </source>
</evidence>
<reference evidence="3 4" key="1">
    <citation type="submission" date="2019-12" db="EMBL/GenBank/DDBJ databases">
        <title>Corynebacterium sp. nov., isolated from feces of the Anser Albifrons in China.</title>
        <authorList>
            <person name="Liu Q."/>
        </authorList>
    </citation>
    <scope>NUCLEOTIDE SEQUENCE [LARGE SCALE GENOMIC DNA]</scope>
    <source>
        <strain evidence="3 4">4H37-19</strain>
    </source>
</reference>
<dbReference type="AlphaFoldDB" id="A0A7H0SN83"/>
<keyword evidence="2" id="KW-0732">Signal</keyword>
<keyword evidence="4" id="KW-1185">Reference proteome</keyword>
<dbReference type="Proteomes" id="UP000516320">
    <property type="component" value="Chromosome"/>
</dbReference>
<dbReference type="Gene3D" id="3.40.190.10">
    <property type="entry name" value="Periplasmic binding protein-like II"/>
    <property type="match status" value="1"/>
</dbReference>
<evidence type="ECO:0000256" key="2">
    <source>
        <dbReference type="SAM" id="SignalP"/>
    </source>
</evidence>
<feature type="compositionally biased region" description="Basic and acidic residues" evidence="1">
    <location>
        <begin position="238"/>
        <end position="252"/>
    </location>
</feature>
<evidence type="ECO:0000313" key="4">
    <source>
        <dbReference type="Proteomes" id="UP000516320"/>
    </source>
</evidence>
<feature type="region of interest" description="Disordered" evidence="1">
    <location>
        <begin position="231"/>
        <end position="252"/>
    </location>
</feature>
<protein>
    <submittedName>
        <fullName evidence="3">Uncharacterized protein</fullName>
    </submittedName>
</protein>
<evidence type="ECO:0000313" key="3">
    <source>
        <dbReference type="EMBL" id="QNQ90008.1"/>
    </source>
</evidence>
<accession>A0A7H0SN83</accession>
<proteinExistence type="predicted"/>
<name>A0A7H0SN83_9CORY</name>
<feature type="signal peptide" evidence="2">
    <location>
        <begin position="1"/>
        <end position="29"/>
    </location>
</feature>
<gene>
    <name evidence="3" type="ORF">GP475_04640</name>
</gene>
<sequence>MLNGQPSPAKAVMLSVTVVSIGAVLGACAKAEPGAAPIQDEDQAVVIGVNVSSMEEMLLGELFKQALDAEGIKATVQVDSSSTNQTPIALLNKGHVDMAFGCTGELLERLHPSAVADISQKVSGKDGGEAQAKAQEEVYKAVAAALPAMYSLTDPSTAQGCSGEAQQTDVDQKLPENIVLVFRKTSVNRRTYEVMNTVNRTITTDDLEDMLKDAKRNTSISETVSEYLATHNLGGGEDTGRSIKSKDEMTDI</sequence>
<feature type="chain" id="PRO_5028925373" evidence="2">
    <location>
        <begin position="30"/>
        <end position="252"/>
    </location>
</feature>